<evidence type="ECO:0000313" key="8">
    <source>
        <dbReference type="EMBL" id="PWY84031.1"/>
    </source>
</evidence>
<dbReference type="RefSeq" id="XP_025392586.1">
    <property type="nucleotide sequence ID" value="XM_025533767.1"/>
</dbReference>
<keyword evidence="3 6" id="KW-0812">Transmembrane</keyword>
<dbReference type="Proteomes" id="UP000246171">
    <property type="component" value="Unassembled WGS sequence"/>
</dbReference>
<evidence type="ECO:0000256" key="6">
    <source>
        <dbReference type="SAM" id="Phobius"/>
    </source>
</evidence>
<feature type="transmembrane region" description="Helical" evidence="6">
    <location>
        <begin position="73"/>
        <end position="99"/>
    </location>
</feature>
<keyword evidence="9" id="KW-1185">Reference proteome</keyword>
<dbReference type="AlphaFoldDB" id="A0A317WE91"/>
<dbReference type="InterPro" id="IPR005828">
    <property type="entry name" value="MFS_sugar_transport-like"/>
</dbReference>
<comment type="caution">
    <text evidence="8">The sequence shown here is derived from an EMBL/GenBank/DDBJ whole genome shotgun (WGS) entry which is preliminary data.</text>
</comment>
<proteinExistence type="inferred from homology"/>
<sequence length="493" mass="54261">MNPFPLQHVPFSSQGTPSSSLLTTIEHYPKIFGYCVALASGILLYGYDLVIVGNVSAMPEFQRDFGRRLNGALIIPSFWLSLWDVASPLGGLFGAIAAGQLQDRAGRRFCLAFAAILSVAAVAVAYVSNIPNDIDARRAVFLIAKLVQGLAVHMITCTTQTYMSEILPPVLRGPLLAFFPIFILLGPWMGSVVVYKSLDIAGSRGYKNCFISQWPFSALSLLLIRKDRINAAHKSLRRLDAGRIELQNRFEQLRSFIEKEDRDAASKAIGYRDCFRGVDRRRTMIVLFANLIPSFFGLPLLSKTKYFLQLVGMEHHRSFLMQTLSRFGRVPLITVSLSVSTLAWMGMGIADCFPGTISVWYTGIILVTVIAACGIGAWPASYAVGGEASSLRLRAKSQGLGWFVSGLTSVDFNLILPYIFNPDRGALRGKTGFVCAGFSAIALVGAWLYVPKMKDRTPSEIDDMFEAVVPARQFRMWSLLIADPLSSDRSPQA</sequence>
<dbReference type="PANTHER" id="PTHR48022">
    <property type="entry name" value="PLASTIDIC GLUCOSE TRANSPORTER 4"/>
    <property type="match status" value="1"/>
</dbReference>
<feature type="transmembrane region" description="Helical" evidence="6">
    <location>
        <begin position="400"/>
        <end position="420"/>
    </location>
</feature>
<dbReference type="OrthoDB" id="6612291at2759"/>
<feature type="transmembrane region" description="Helical" evidence="6">
    <location>
        <begin position="328"/>
        <end position="347"/>
    </location>
</feature>
<dbReference type="Gene3D" id="1.20.1250.20">
    <property type="entry name" value="MFS general substrate transporter like domains"/>
    <property type="match status" value="1"/>
</dbReference>
<dbReference type="PROSITE" id="PS50850">
    <property type="entry name" value="MFS"/>
    <property type="match status" value="1"/>
</dbReference>
<name>A0A317WE91_ASPEC</name>
<gene>
    <name evidence="8" type="ORF">BO83DRAFT_404968</name>
</gene>
<accession>A0A317WE91</accession>
<dbReference type="Pfam" id="PF00083">
    <property type="entry name" value="Sugar_tr"/>
    <property type="match status" value="2"/>
</dbReference>
<feature type="domain" description="Major facilitator superfamily (MFS) profile" evidence="7">
    <location>
        <begin position="34"/>
        <end position="454"/>
    </location>
</feature>
<keyword evidence="5 6" id="KW-0472">Membrane</keyword>
<evidence type="ECO:0000256" key="4">
    <source>
        <dbReference type="ARBA" id="ARBA00022989"/>
    </source>
</evidence>
<reference evidence="8" key="1">
    <citation type="submission" date="2016-12" db="EMBL/GenBank/DDBJ databases">
        <title>The genomes of Aspergillus section Nigri reveals drivers in fungal speciation.</title>
        <authorList>
            <consortium name="DOE Joint Genome Institute"/>
            <person name="Vesth T.C."/>
            <person name="Nybo J."/>
            <person name="Theobald S."/>
            <person name="Brandl J."/>
            <person name="Frisvad J.C."/>
            <person name="Nielsen K.F."/>
            <person name="Lyhne E.K."/>
            <person name="Kogle M.E."/>
            <person name="Kuo A."/>
            <person name="Riley R."/>
            <person name="Clum A."/>
            <person name="Nolan M."/>
            <person name="Lipzen A."/>
            <person name="Salamov A."/>
            <person name="Henrissat B."/>
            <person name="Wiebenga A."/>
            <person name="De vries R.P."/>
            <person name="Grigoriev I.V."/>
            <person name="Mortensen U.H."/>
            <person name="Andersen M.R."/>
            <person name="Baker S.E."/>
        </authorList>
    </citation>
    <scope>NUCLEOTIDE SEQUENCE</scope>
    <source>
        <strain evidence="8">CBS 122712</strain>
    </source>
</reference>
<comment type="subcellular location">
    <subcellularLocation>
        <location evidence="1">Membrane</location>
        <topology evidence="1">Multi-pass membrane protein</topology>
    </subcellularLocation>
</comment>
<dbReference type="InterPro" id="IPR020846">
    <property type="entry name" value="MFS_dom"/>
</dbReference>
<feature type="transmembrane region" description="Helical" evidence="6">
    <location>
        <begin position="285"/>
        <end position="308"/>
    </location>
</feature>
<feature type="transmembrane region" description="Helical" evidence="6">
    <location>
        <begin position="139"/>
        <end position="163"/>
    </location>
</feature>
<feature type="transmembrane region" description="Helical" evidence="6">
    <location>
        <begin position="31"/>
        <end position="52"/>
    </location>
</feature>
<evidence type="ECO:0000256" key="5">
    <source>
        <dbReference type="ARBA" id="ARBA00023136"/>
    </source>
</evidence>
<evidence type="ECO:0000256" key="3">
    <source>
        <dbReference type="ARBA" id="ARBA00022692"/>
    </source>
</evidence>
<keyword evidence="4 6" id="KW-1133">Transmembrane helix</keyword>
<dbReference type="SUPFAM" id="SSF103473">
    <property type="entry name" value="MFS general substrate transporter"/>
    <property type="match status" value="1"/>
</dbReference>
<feature type="transmembrane region" description="Helical" evidence="6">
    <location>
        <begin position="175"/>
        <end position="195"/>
    </location>
</feature>
<dbReference type="PANTHER" id="PTHR48022:SF41">
    <property type="entry name" value="MAJOR FACILITATOR SUPERFAMILY (MFS) PROFILE DOMAIN-CONTAINING PROTEIN"/>
    <property type="match status" value="1"/>
</dbReference>
<protein>
    <submittedName>
        <fullName evidence="8">MFS general substrate transporter</fullName>
    </submittedName>
</protein>
<dbReference type="GO" id="GO:0005351">
    <property type="term" value="F:carbohydrate:proton symporter activity"/>
    <property type="evidence" value="ECO:0007669"/>
    <property type="project" value="TreeGrafter"/>
</dbReference>
<dbReference type="InterPro" id="IPR036259">
    <property type="entry name" value="MFS_trans_sf"/>
</dbReference>
<evidence type="ECO:0000259" key="7">
    <source>
        <dbReference type="PROSITE" id="PS50850"/>
    </source>
</evidence>
<comment type="similarity">
    <text evidence="2">Belongs to the major facilitator superfamily. Sugar transporter (TC 2.A.1.1) family.</text>
</comment>
<dbReference type="VEuPathDB" id="FungiDB:BO83DRAFT_404968"/>
<feature type="transmembrane region" description="Helical" evidence="6">
    <location>
        <begin position="105"/>
        <end position="127"/>
    </location>
</feature>
<dbReference type="InterPro" id="IPR050360">
    <property type="entry name" value="MFS_Sugar_Transporters"/>
</dbReference>
<dbReference type="GeneID" id="37055729"/>
<dbReference type="EMBL" id="MSFU01000002">
    <property type="protein sequence ID" value="PWY84031.1"/>
    <property type="molecule type" value="Genomic_DNA"/>
</dbReference>
<organism evidence="8 9">
    <name type="scientific">Aspergillus eucalypticola (strain CBS 122712 / IBT 29274)</name>
    <dbReference type="NCBI Taxonomy" id="1448314"/>
    <lineage>
        <taxon>Eukaryota</taxon>
        <taxon>Fungi</taxon>
        <taxon>Dikarya</taxon>
        <taxon>Ascomycota</taxon>
        <taxon>Pezizomycotina</taxon>
        <taxon>Eurotiomycetes</taxon>
        <taxon>Eurotiomycetidae</taxon>
        <taxon>Eurotiales</taxon>
        <taxon>Aspergillaceae</taxon>
        <taxon>Aspergillus</taxon>
        <taxon>Aspergillus subgen. Circumdati</taxon>
    </lineage>
</organism>
<evidence type="ECO:0000313" key="9">
    <source>
        <dbReference type="Proteomes" id="UP000246171"/>
    </source>
</evidence>
<dbReference type="GO" id="GO:0016020">
    <property type="term" value="C:membrane"/>
    <property type="evidence" value="ECO:0007669"/>
    <property type="project" value="UniProtKB-SubCell"/>
</dbReference>
<feature type="transmembrane region" description="Helical" evidence="6">
    <location>
        <begin position="359"/>
        <end position="380"/>
    </location>
</feature>
<evidence type="ECO:0000256" key="1">
    <source>
        <dbReference type="ARBA" id="ARBA00004141"/>
    </source>
</evidence>
<evidence type="ECO:0000256" key="2">
    <source>
        <dbReference type="ARBA" id="ARBA00010992"/>
    </source>
</evidence>
<feature type="transmembrane region" description="Helical" evidence="6">
    <location>
        <begin position="432"/>
        <end position="450"/>
    </location>
</feature>